<accession>A0A5C8EEV8</accession>
<dbReference type="EMBL" id="SAYB01000007">
    <property type="protein sequence ID" value="TXJ35521.1"/>
    <property type="molecule type" value="Genomic_DNA"/>
</dbReference>
<evidence type="ECO:0000313" key="3">
    <source>
        <dbReference type="Proteomes" id="UP000322814"/>
    </source>
</evidence>
<gene>
    <name evidence="2" type="ORF">EPJ78_11490</name>
</gene>
<feature type="domain" description="SnoaL-like" evidence="1">
    <location>
        <begin position="190"/>
        <end position="273"/>
    </location>
</feature>
<evidence type="ECO:0000313" key="2">
    <source>
        <dbReference type="EMBL" id="TXJ35521.1"/>
    </source>
</evidence>
<dbReference type="Gene3D" id="3.10.450.50">
    <property type="match status" value="2"/>
</dbReference>
<dbReference type="Proteomes" id="UP000322814">
    <property type="component" value="Unassembled WGS sequence"/>
</dbReference>
<dbReference type="InterPro" id="IPR037401">
    <property type="entry name" value="SnoaL-like"/>
</dbReference>
<reference evidence="2 3" key="1">
    <citation type="journal article" date="1992" name="Lakartidningen">
        <title>[Penicillin V and not amoxicillin is the first choice preparation in acute otitis].</title>
        <authorList>
            <person name="Kamme C."/>
            <person name="Lundgren K."/>
            <person name="Prellner K."/>
        </authorList>
    </citation>
    <scope>NUCLEOTIDE SEQUENCE [LARGE SCALE GENOMIC DNA]</scope>
    <source>
        <strain evidence="2 3">PC4580III</strain>
    </source>
</reference>
<dbReference type="RefSeq" id="WP_147771611.1">
    <property type="nucleotide sequence ID" value="NZ_SAYB01000007.1"/>
</dbReference>
<organism evidence="2 3">
    <name type="scientific">Brachyspira aalborgi</name>
    <dbReference type="NCBI Taxonomy" id="29522"/>
    <lineage>
        <taxon>Bacteria</taxon>
        <taxon>Pseudomonadati</taxon>
        <taxon>Spirochaetota</taxon>
        <taxon>Spirochaetia</taxon>
        <taxon>Brachyspirales</taxon>
        <taxon>Brachyspiraceae</taxon>
        <taxon>Brachyspira</taxon>
    </lineage>
</organism>
<dbReference type="PROSITE" id="PS51257">
    <property type="entry name" value="PROKAR_LIPOPROTEIN"/>
    <property type="match status" value="1"/>
</dbReference>
<comment type="caution">
    <text evidence="2">The sequence shown here is derived from an EMBL/GenBank/DDBJ whole genome shotgun (WGS) entry which is preliminary data.</text>
</comment>
<proteinExistence type="predicted"/>
<evidence type="ECO:0000259" key="1">
    <source>
        <dbReference type="Pfam" id="PF12680"/>
    </source>
</evidence>
<protein>
    <recommendedName>
        <fullName evidence="1">SnoaL-like domain-containing protein</fullName>
    </recommendedName>
</protein>
<dbReference type="Pfam" id="PF12680">
    <property type="entry name" value="SnoaL_2"/>
    <property type="match status" value="1"/>
</dbReference>
<name>A0A5C8EEV8_9SPIR</name>
<sequence length="302" mass="33578">MIKKFIFIITISLTLLYSCKVKSDKLSVVNMQEDEKAINNLIVSYKNGLKDSSVEKVLANYTTDAVLMSPDSPTVIGDKIGAAYSSIFDSVGIDIDFTLANMIIGEKYAFVQSTSDGSALIRALNQTAPEQNRELFVMQRVDGEWKIARYMYNKMDALVPANSVEIVENKSSASSTKDESEIRNLITSLYRDALASGNSEAVKNTFAVNGAVMPPSSATYRGVENIKENYDNIFKNVSLDLQFDIDEIIIEGDYGFVRSTSGGFAKIKATGESSPEVNRELFIVHKENNNWKIAFYMYNKMS</sequence>
<dbReference type="InterPro" id="IPR032710">
    <property type="entry name" value="NTF2-like_dom_sf"/>
</dbReference>
<dbReference type="AlphaFoldDB" id="A0A5C8EEV8"/>
<dbReference type="SUPFAM" id="SSF54427">
    <property type="entry name" value="NTF2-like"/>
    <property type="match status" value="2"/>
</dbReference>